<dbReference type="PROSITE" id="PS00518">
    <property type="entry name" value="ZF_RING_1"/>
    <property type="match status" value="1"/>
</dbReference>
<evidence type="ECO:0000256" key="4">
    <source>
        <dbReference type="ARBA" id="ARBA00022833"/>
    </source>
</evidence>
<keyword evidence="3 6" id="KW-0863">Zinc-finger</keyword>
<evidence type="ECO:0000259" key="8">
    <source>
        <dbReference type="PROSITE" id="PS50089"/>
    </source>
</evidence>
<feature type="compositionally biased region" description="Basic and acidic residues" evidence="7">
    <location>
        <begin position="244"/>
        <end position="262"/>
    </location>
</feature>
<sequence>MPVRGRRGHPLNKWTPEEVDVIYSCLRDPIFMANHNYYPAAQFPLERASATCIAEGSEYHRLCHAIATRVLEEAGEANQHVQRSLQAIALKIQALREHALATCEGGAQLSPSQLFEAFDLNSFHEEPRTLPRRTEPGAAEPFAVPAGEYPPPVRDAVQITFQTRLLNAHLACSLCMGYLQEACTIIECLHTFCKRCIKEHFARSHVCPSCQLDLGANPAELVRNDRTLQSLVDRVFPLPPDSDACGHDGGDAPARGDGERNRRSLSIEPQAKRRGRIEQHDEKLSFSLQEQPDTLLPLHLERPFFLVDSTMSMAHFACYLLGTAGDIGADCVLQFFCHEQLLRPDWTLAYVYREYWNNPLQDMMMTFRVAKREARKSAASAPAAAPPALHGGADARPW</sequence>
<evidence type="ECO:0000313" key="10">
    <source>
        <dbReference type="Proteomes" id="UP000751190"/>
    </source>
</evidence>
<evidence type="ECO:0000256" key="5">
    <source>
        <dbReference type="ARBA" id="ARBA00023242"/>
    </source>
</evidence>
<dbReference type="InterPro" id="IPR001841">
    <property type="entry name" value="Znf_RING"/>
</dbReference>
<protein>
    <recommendedName>
        <fullName evidence="8">RING-type domain-containing protein</fullName>
    </recommendedName>
</protein>
<feature type="region of interest" description="Disordered" evidence="7">
    <location>
        <begin position="379"/>
        <end position="398"/>
    </location>
</feature>
<proteinExistence type="predicted"/>
<dbReference type="SMART" id="SM00184">
    <property type="entry name" value="RING"/>
    <property type="match status" value="1"/>
</dbReference>
<dbReference type="Proteomes" id="UP000751190">
    <property type="component" value="Unassembled WGS sequence"/>
</dbReference>
<feature type="region of interest" description="Disordered" evidence="7">
    <location>
        <begin position="239"/>
        <end position="264"/>
    </location>
</feature>
<keyword evidence="4" id="KW-0862">Zinc</keyword>
<reference evidence="9" key="1">
    <citation type="submission" date="2021-05" db="EMBL/GenBank/DDBJ databases">
        <title>The genome of the haptophyte Pavlova lutheri (Diacronema luteri, Pavlovales) - a model for lipid biosynthesis in eukaryotic algae.</title>
        <authorList>
            <person name="Hulatt C.J."/>
            <person name="Posewitz M.C."/>
        </authorList>
    </citation>
    <scope>NUCLEOTIDE SEQUENCE</scope>
    <source>
        <strain evidence="9">NIVA-4/92</strain>
    </source>
</reference>
<keyword evidence="2" id="KW-0479">Metal-binding</keyword>
<dbReference type="InterPro" id="IPR051507">
    <property type="entry name" value="PcG_RING_finger"/>
</dbReference>
<dbReference type="InterPro" id="IPR013083">
    <property type="entry name" value="Znf_RING/FYVE/PHD"/>
</dbReference>
<dbReference type="PANTHER" id="PTHR45893">
    <property type="entry name" value="POLYCOMB GROUP RING FINGER PROTEIN"/>
    <property type="match status" value="1"/>
</dbReference>
<keyword evidence="10" id="KW-1185">Reference proteome</keyword>
<dbReference type="FunFam" id="3.30.40.10:FF:000033">
    <property type="entry name" value="Polycomb group RING finger protein 3"/>
    <property type="match status" value="1"/>
</dbReference>
<feature type="domain" description="RING-type" evidence="8">
    <location>
        <begin position="172"/>
        <end position="211"/>
    </location>
</feature>
<dbReference type="PROSITE" id="PS50089">
    <property type="entry name" value="ZF_RING_2"/>
    <property type="match status" value="1"/>
</dbReference>
<dbReference type="AlphaFoldDB" id="A0A8J5X920"/>
<evidence type="ECO:0000313" key="9">
    <source>
        <dbReference type="EMBL" id="KAG8458730.1"/>
    </source>
</evidence>
<comment type="subcellular location">
    <subcellularLocation>
        <location evidence="1">Nucleus</location>
    </subcellularLocation>
</comment>
<dbReference type="Pfam" id="PF00097">
    <property type="entry name" value="zf-C3HC4"/>
    <property type="match status" value="1"/>
</dbReference>
<evidence type="ECO:0000256" key="7">
    <source>
        <dbReference type="SAM" id="MobiDB-lite"/>
    </source>
</evidence>
<comment type="caution">
    <text evidence="9">The sequence shown here is derived from an EMBL/GenBank/DDBJ whole genome shotgun (WGS) entry which is preliminary data.</text>
</comment>
<dbReference type="InterPro" id="IPR018957">
    <property type="entry name" value="Znf_C3HC4_RING-type"/>
</dbReference>
<dbReference type="EMBL" id="JAGTXO010000048">
    <property type="protein sequence ID" value="KAG8458730.1"/>
    <property type="molecule type" value="Genomic_DNA"/>
</dbReference>
<feature type="compositionally biased region" description="Low complexity" evidence="7">
    <location>
        <begin position="379"/>
        <end position="388"/>
    </location>
</feature>
<evidence type="ECO:0000256" key="3">
    <source>
        <dbReference type="ARBA" id="ARBA00022771"/>
    </source>
</evidence>
<organism evidence="9 10">
    <name type="scientific">Diacronema lutheri</name>
    <name type="common">Unicellular marine alga</name>
    <name type="synonym">Monochrysis lutheri</name>
    <dbReference type="NCBI Taxonomy" id="2081491"/>
    <lineage>
        <taxon>Eukaryota</taxon>
        <taxon>Haptista</taxon>
        <taxon>Haptophyta</taxon>
        <taxon>Pavlovophyceae</taxon>
        <taxon>Pavlovales</taxon>
        <taxon>Pavlovaceae</taxon>
        <taxon>Diacronema</taxon>
    </lineage>
</organism>
<evidence type="ECO:0000256" key="1">
    <source>
        <dbReference type="ARBA" id="ARBA00004123"/>
    </source>
</evidence>
<dbReference type="GO" id="GO:0005634">
    <property type="term" value="C:nucleus"/>
    <property type="evidence" value="ECO:0007669"/>
    <property type="project" value="UniProtKB-SubCell"/>
</dbReference>
<name>A0A8J5X920_DIALT</name>
<gene>
    <name evidence="9" type="ORF">KFE25_012928</name>
</gene>
<dbReference type="InterPro" id="IPR017907">
    <property type="entry name" value="Znf_RING_CS"/>
</dbReference>
<keyword evidence="5" id="KW-0539">Nucleus</keyword>
<accession>A0A8J5X920</accession>
<dbReference type="OrthoDB" id="1305878at2759"/>
<dbReference type="SUPFAM" id="SSF57850">
    <property type="entry name" value="RING/U-box"/>
    <property type="match status" value="1"/>
</dbReference>
<dbReference type="Gene3D" id="3.30.40.10">
    <property type="entry name" value="Zinc/RING finger domain, C3HC4 (zinc finger)"/>
    <property type="match status" value="1"/>
</dbReference>
<dbReference type="GO" id="GO:0008270">
    <property type="term" value="F:zinc ion binding"/>
    <property type="evidence" value="ECO:0007669"/>
    <property type="project" value="UniProtKB-KW"/>
</dbReference>
<evidence type="ECO:0000256" key="2">
    <source>
        <dbReference type="ARBA" id="ARBA00022723"/>
    </source>
</evidence>
<evidence type="ECO:0000256" key="6">
    <source>
        <dbReference type="PROSITE-ProRule" id="PRU00175"/>
    </source>
</evidence>